<dbReference type="PATRIC" id="fig|329854.7.peg.4818"/>
<dbReference type="Proteomes" id="UP000070319">
    <property type="component" value="Unassembled WGS sequence"/>
</dbReference>
<proteinExistence type="predicted"/>
<sequence>MRLVFLSHDSSCTGGAQKCLLDLLKGIKQNYPDWQLYMVFPAQGDFVDICSHYLDGYKILRLKWWLVDGRYLITKKKKLSYIYKLLRSSFKLLRYLQQIKPDCVITNTIVVPHMALSSRLLGIKHYWFIHEIPDVTWGDKCFIFKSQFIFKLIDKFSTKVLVPSEYAKRYYQNMILRDKLNIITQAVELSPEVNVNQHRESCARYTILLVGAFDSNKGQMELLQAIKRIVDVGRDIYCYLVGPDIGLKSVCQEYIRMNKLERNVEIVPFTNQISLYYYMTDVLLVCSAIESFGRVAVEAQRCGLPVILSDVGANPERIENGVNGLLYKKGDITDLIEKIEILRDVRVRKKFSEKIDLDMLGKYSIDCFASDFVKLVQV</sequence>
<dbReference type="InterPro" id="IPR001296">
    <property type="entry name" value="Glyco_trans_1"/>
</dbReference>
<protein>
    <submittedName>
        <fullName evidence="2">Glycosyltransferase, group 1 family protein</fullName>
    </submittedName>
</protein>
<keyword evidence="2" id="KW-0808">Transferase</keyword>
<feature type="domain" description="Glycosyl transferase family 1" evidence="1">
    <location>
        <begin position="203"/>
        <end position="353"/>
    </location>
</feature>
<comment type="caution">
    <text evidence="2">The sequence shown here is derived from an EMBL/GenBank/DDBJ whole genome shotgun (WGS) entry which is preliminary data.</text>
</comment>
<evidence type="ECO:0000313" key="2">
    <source>
        <dbReference type="EMBL" id="KXT42385.1"/>
    </source>
</evidence>
<accession>A0A139KTC4</accession>
<dbReference type="Pfam" id="PF00534">
    <property type="entry name" value="Glycos_transf_1"/>
    <property type="match status" value="1"/>
</dbReference>
<gene>
    <name evidence="2" type="ORF">HMPREF2531_04746</name>
</gene>
<dbReference type="Gene3D" id="3.40.50.2000">
    <property type="entry name" value="Glycogen Phosphorylase B"/>
    <property type="match status" value="2"/>
</dbReference>
<evidence type="ECO:0000313" key="3">
    <source>
        <dbReference type="Proteomes" id="UP000070319"/>
    </source>
</evidence>
<organism evidence="2">
    <name type="scientific">Bacteroides intestinalis</name>
    <dbReference type="NCBI Taxonomy" id="329854"/>
    <lineage>
        <taxon>Bacteria</taxon>
        <taxon>Pseudomonadati</taxon>
        <taxon>Bacteroidota</taxon>
        <taxon>Bacteroidia</taxon>
        <taxon>Bacteroidales</taxon>
        <taxon>Bacteroidaceae</taxon>
        <taxon>Bacteroides</taxon>
    </lineage>
</organism>
<dbReference type="InterPro" id="IPR050194">
    <property type="entry name" value="Glycosyltransferase_grp1"/>
</dbReference>
<dbReference type="EMBL" id="LTDF01000166">
    <property type="protein sequence ID" value="KXT42385.1"/>
    <property type="molecule type" value="Genomic_DNA"/>
</dbReference>
<evidence type="ECO:0000259" key="1">
    <source>
        <dbReference type="Pfam" id="PF00534"/>
    </source>
</evidence>
<dbReference type="AlphaFoldDB" id="A0A139KTC4"/>
<reference evidence="2 3" key="1">
    <citation type="submission" date="2016-02" db="EMBL/GenBank/DDBJ databases">
        <authorList>
            <person name="Wen L."/>
            <person name="He K."/>
            <person name="Yang H."/>
        </authorList>
    </citation>
    <scope>NUCLEOTIDE SEQUENCE [LARGE SCALE GENOMIC DNA]</scope>
    <source>
        <strain evidence="2 3">KLE1704</strain>
    </source>
</reference>
<dbReference type="GO" id="GO:0016757">
    <property type="term" value="F:glycosyltransferase activity"/>
    <property type="evidence" value="ECO:0007669"/>
    <property type="project" value="InterPro"/>
</dbReference>
<dbReference type="SUPFAM" id="SSF53756">
    <property type="entry name" value="UDP-Glycosyltransferase/glycogen phosphorylase"/>
    <property type="match status" value="1"/>
</dbReference>
<name>A0A139KTC4_9BACE</name>
<dbReference type="RefSeq" id="WP_061437978.1">
    <property type="nucleotide sequence ID" value="NZ_KQ968737.1"/>
</dbReference>
<dbReference type="PANTHER" id="PTHR45947">
    <property type="entry name" value="SULFOQUINOVOSYL TRANSFERASE SQD2"/>
    <property type="match status" value="1"/>
</dbReference>
<dbReference type="PANTHER" id="PTHR45947:SF3">
    <property type="entry name" value="SULFOQUINOVOSYL TRANSFERASE SQD2"/>
    <property type="match status" value="1"/>
</dbReference>
<dbReference type="CDD" id="cd03801">
    <property type="entry name" value="GT4_PimA-like"/>
    <property type="match status" value="1"/>
</dbReference>